<evidence type="ECO:0000313" key="2">
    <source>
        <dbReference type="Proteomes" id="UP000325395"/>
    </source>
</evidence>
<organism evidence="1 2">
    <name type="scientific">Aspergillus pseudocaelatus</name>
    <dbReference type="NCBI Taxonomy" id="1825620"/>
    <lineage>
        <taxon>Eukaryota</taxon>
        <taxon>Fungi</taxon>
        <taxon>Dikarya</taxon>
        <taxon>Ascomycota</taxon>
        <taxon>Pezizomycotina</taxon>
        <taxon>Eurotiomycetes</taxon>
        <taxon>Eurotiomycetidae</taxon>
        <taxon>Eurotiales</taxon>
        <taxon>Aspergillaceae</taxon>
        <taxon>Aspergillus</taxon>
        <taxon>Aspergillus subgen. Circumdati</taxon>
    </lineage>
</organism>
<proteinExistence type="predicted"/>
<sequence>MKETASTVNCDSRIVRFIFAHSVLFRPQPIITFPVNHHKPLISVLKMIITCPKEGEVVDVTKDWTVCWEDLIEATSFDIRLTHLTSPPAENVFITTVTNAPKEGHKTIPGGHIDGIAGGPGYRVWATRVGTREPPLAESKTFTVQN</sequence>
<reference evidence="1 2" key="1">
    <citation type="submission" date="2019-04" db="EMBL/GenBank/DDBJ databases">
        <authorList>
            <consortium name="DOE Joint Genome Institute"/>
            <person name="Mondo S."/>
            <person name="Kjaerbolling I."/>
            <person name="Vesth T."/>
            <person name="Frisvad J.C."/>
            <person name="Nybo J.L."/>
            <person name="Theobald S."/>
            <person name="Kildgaard S."/>
            <person name="Isbrandt T."/>
            <person name="Kuo A."/>
            <person name="Sato A."/>
            <person name="Lyhne E.K."/>
            <person name="Kogle M.E."/>
            <person name="Wiebenga A."/>
            <person name="Kun R.S."/>
            <person name="Lubbers R.J."/>
            <person name="Makela M.R."/>
            <person name="Barry K."/>
            <person name="Chovatia M."/>
            <person name="Clum A."/>
            <person name="Daum C."/>
            <person name="Haridas S."/>
            <person name="He G."/>
            <person name="LaButti K."/>
            <person name="Lipzen A."/>
            <person name="Riley R."/>
            <person name="Salamov A."/>
            <person name="Simmons B.A."/>
            <person name="Magnuson J.K."/>
            <person name="Henrissat B."/>
            <person name="Mortensen U.H."/>
            <person name="Larsen T.O."/>
            <person name="Devries R.P."/>
            <person name="Grigoriev I.V."/>
            <person name="Machida M."/>
            <person name="Baker S.E."/>
            <person name="Andersen M.R."/>
            <person name="Cantor M.N."/>
            <person name="Hua S.X."/>
        </authorList>
    </citation>
    <scope>NUCLEOTIDE SEQUENCE [LARGE SCALE GENOMIC DNA]</scope>
    <source>
        <strain evidence="1 2">CBS 117616</strain>
    </source>
</reference>
<accession>A0ABQ6WP97</accession>
<gene>
    <name evidence="1" type="ORF">BDV36DRAFT_252847</name>
</gene>
<dbReference type="EMBL" id="ML735722">
    <property type="protein sequence ID" value="KAE8418850.1"/>
    <property type="molecule type" value="Genomic_DNA"/>
</dbReference>
<keyword evidence="2" id="KW-1185">Reference proteome</keyword>
<dbReference type="Proteomes" id="UP000325395">
    <property type="component" value="Unassembled WGS sequence"/>
</dbReference>
<protein>
    <submittedName>
        <fullName evidence="1">Uncharacterized protein</fullName>
    </submittedName>
</protein>
<name>A0ABQ6WP97_9EURO</name>
<evidence type="ECO:0000313" key="1">
    <source>
        <dbReference type="EMBL" id="KAE8418850.1"/>
    </source>
</evidence>